<dbReference type="AlphaFoldDB" id="W9IX85"/>
<accession>W9IX85</accession>
<reference evidence="1 2" key="1">
    <citation type="submission" date="2011-06" db="EMBL/GenBank/DDBJ databases">
        <title>The Genome Sequence of Fusarium oxysporum FOSC 3-a.</title>
        <authorList>
            <consortium name="The Broad Institute Genome Sequencing Platform"/>
            <person name="Ma L.-J."/>
            <person name="Gale L.R."/>
            <person name="Schwartz D.C."/>
            <person name="Zhou S."/>
            <person name="Corby-Kistler H."/>
            <person name="Young S.K."/>
            <person name="Zeng Q."/>
            <person name="Gargeya S."/>
            <person name="Fitzgerald M."/>
            <person name="Haas B."/>
            <person name="Abouelleil A."/>
            <person name="Alvarado L."/>
            <person name="Arachchi H.M."/>
            <person name="Berlin A."/>
            <person name="Brown A."/>
            <person name="Chapman S.B."/>
            <person name="Chen Z."/>
            <person name="Dunbar C."/>
            <person name="Freedman E."/>
            <person name="Gearin G."/>
            <person name="Gellesch M."/>
            <person name="Goldberg J."/>
            <person name="Griggs A."/>
            <person name="Gujja S."/>
            <person name="Heiman D."/>
            <person name="Howarth C."/>
            <person name="Larson L."/>
            <person name="Lui A."/>
            <person name="MacDonald P.J.P."/>
            <person name="Mehta T."/>
            <person name="Montmayeur A."/>
            <person name="Murphy C."/>
            <person name="Neiman D."/>
            <person name="Pearson M."/>
            <person name="Priest M."/>
            <person name="Roberts A."/>
            <person name="Saif S."/>
            <person name="Shea T."/>
            <person name="Shenoy N."/>
            <person name="Sisk P."/>
            <person name="Stolte C."/>
            <person name="Sykes S."/>
            <person name="Wortman J."/>
            <person name="Nusbaum C."/>
            <person name="Birren B."/>
        </authorList>
    </citation>
    <scope>NUCLEOTIDE SEQUENCE [LARGE SCALE GENOMIC DNA]</scope>
    <source>
        <strain evidence="2">FOSC 3-a</strain>
    </source>
</reference>
<proteinExistence type="predicted"/>
<dbReference type="EMBL" id="JH717840">
    <property type="protein sequence ID" value="EWY97900.1"/>
    <property type="molecule type" value="Genomic_DNA"/>
</dbReference>
<evidence type="ECO:0000313" key="1">
    <source>
        <dbReference type="EMBL" id="EWY97900.1"/>
    </source>
</evidence>
<name>W9IX85_FUSOX</name>
<evidence type="ECO:0000313" key="2">
    <source>
        <dbReference type="Proteomes" id="UP000030753"/>
    </source>
</evidence>
<gene>
    <name evidence="1" type="ORF">FOYG_02633</name>
</gene>
<sequence length="137" mass="15658">MVFRDISVEAIPHKGRFPYGTISELMRELVHEISTVLERRRPNLPKLLLDYLRLDKLGLWLCELADFTSFEAHTVAFDAVMFQEVHAHMSVRGLAEWTDDITGDLVKIRPSLVCSVSVHVCFSVLGVFRWPFGGMIL</sequence>
<dbReference type="HOGENOM" id="CLU_2145961_0_0_1"/>
<organism evidence="1 2">
    <name type="scientific">Fusarium oxysporum NRRL 32931</name>
    <dbReference type="NCBI Taxonomy" id="660029"/>
    <lineage>
        <taxon>Eukaryota</taxon>
        <taxon>Fungi</taxon>
        <taxon>Dikarya</taxon>
        <taxon>Ascomycota</taxon>
        <taxon>Pezizomycotina</taxon>
        <taxon>Sordariomycetes</taxon>
        <taxon>Hypocreomycetidae</taxon>
        <taxon>Hypocreales</taxon>
        <taxon>Nectriaceae</taxon>
        <taxon>Fusarium</taxon>
        <taxon>Fusarium oxysporum species complex</taxon>
    </lineage>
</organism>
<protein>
    <submittedName>
        <fullName evidence="1">Uncharacterized protein</fullName>
    </submittedName>
</protein>
<dbReference type="Proteomes" id="UP000030753">
    <property type="component" value="Unassembled WGS sequence"/>
</dbReference>